<dbReference type="AlphaFoldDB" id="A0A3D3R5A4"/>
<dbReference type="Pfam" id="PF25535">
    <property type="entry name" value="DUF7919"/>
    <property type="match status" value="1"/>
</dbReference>
<dbReference type="Proteomes" id="UP000263642">
    <property type="component" value="Unassembled WGS sequence"/>
</dbReference>
<sequence>MSYYPDLTPCDYFGLDHQGHLLAVGWLDGTQEYSSGSVTEEDYRHLSMLIETAFQPFHSMGVHQCNLCQFDGVSGNKNIFIPDKGDILVAPELILHYINQHHYLPPNRFMTAMRLIESTTTMDYKKQLLANHGQFLLKGNQS</sequence>
<protein>
    <recommendedName>
        <fullName evidence="1">DUF7919 domain-containing protein</fullName>
    </recommendedName>
</protein>
<dbReference type="EMBL" id="DQAY01000056">
    <property type="protein sequence ID" value="HCO23348.1"/>
    <property type="molecule type" value="Genomic_DNA"/>
</dbReference>
<evidence type="ECO:0000259" key="1">
    <source>
        <dbReference type="Pfam" id="PF25535"/>
    </source>
</evidence>
<reference evidence="2 3" key="1">
    <citation type="journal article" date="2018" name="Nat. Biotechnol.">
        <title>A standardized bacterial taxonomy based on genome phylogeny substantially revises the tree of life.</title>
        <authorList>
            <person name="Parks D.H."/>
            <person name="Chuvochina M."/>
            <person name="Waite D.W."/>
            <person name="Rinke C."/>
            <person name="Skarshewski A."/>
            <person name="Chaumeil P.A."/>
            <person name="Hugenholtz P."/>
        </authorList>
    </citation>
    <scope>NUCLEOTIDE SEQUENCE [LARGE SCALE GENOMIC DNA]</scope>
    <source>
        <strain evidence="2">UBA9375</strain>
    </source>
</reference>
<name>A0A3D3R5A4_9PLAN</name>
<organism evidence="2 3">
    <name type="scientific">Gimesia maris</name>
    <dbReference type="NCBI Taxonomy" id="122"/>
    <lineage>
        <taxon>Bacteria</taxon>
        <taxon>Pseudomonadati</taxon>
        <taxon>Planctomycetota</taxon>
        <taxon>Planctomycetia</taxon>
        <taxon>Planctomycetales</taxon>
        <taxon>Planctomycetaceae</taxon>
        <taxon>Gimesia</taxon>
    </lineage>
</organism>
<proteinExistence type="predicted"/>
<accession>A0A3D3R5A4</accession>
<comment type="caution">
    <text evidence="2">The sequence shown here is derived from an EMBL/GenBank/DDBJ whole genome shotgun (WGS) entry which is preliminary data.</text>
</comment>
<evidence type="ECO:0000313" key="2">
    <source>
        <dbReference type="EMBL" id="HCO23348.1"/>
    </source>
</evidence>
<evidence type="ECO:0000313" key="3">
    <source>
        <dbReference type="Proteomes" id="UP000263642"/>
    </source>
</evidence>
<feature type="domain" description="DUF7919" evidence="1">
    <location>
        <begin position="3"/>
        <end position="113"/>
    </location>
</feature>
<gene>
    <name evidence="2" type="ORF">DIT97_09935</name>
</gene>
<dbReference type="InterPro" id="IPR057679">
    <property type="entry name" value="DUF7919"/>
</dbReference>